<feature type="non-terminal residue" evidence="1">
    <location>
        <position position="1"/>
    </location>
</feature>
<dbReference type="HOGENOM" id="CLU_1986994_0_0_1"/>
<keyword evidence="2" id="KW-1185">Reference proteome</keyword>
<dbReference type="EMBL" id="KN822112">
    <property type="protein sequence ID" value="KIM56664.1"/>
    <property type="molecule type" value="Genomic_DNA"/>
</dbReference>
<proteinExistence type="predicted"/>
<protein>
    <submittedName>
        <fullName evidence="1">Uncharacterized protein</fullName>
    </submittedName>
</protein>
<reference evidence="2" key="2">
    <citation type="submission" date="2015-01" db="EMBL/GenBank/DDBJ databases">
        <title>Evolutionary Origins and Diversification of the Mycorrhizal Mutualists.</title>
        <authorList>
            <consortium name="DOE Joint Genome Institute"/>
            <consortium name="Mycorrhizal Genomics Consortium"/>
            <person name="Kohler A."/>
            <person name="Kuo A."/>
            <person name="Nagy L.G."/>
            <person name="Floudas D."/>
            <person name="Copeland A."/>
            <person name="Barry K.W."/>
            <person name="Cichocki N."/>
            <person name="Veneault-Fourrey C."/>
            <person name="LaButti K."/>
            <person name="Lindquist E.A."/>
            <person name="Lipzen A."/>
            <person name="Lundell T."/>
            <person name="Morin E."/>
            <person name="Murat C."/>
            <person name="Riley R."/>
            <person name="Ohm R."/>
            <person name="Sun H."/>
            <person name="Tunlid A."/>
            <person name="Henrissat B."/>
            <person name="Grigoriev I.V."/>
            <person name="Hibbett D.S."/>
            <person name="Martin F."/>
        </authorList>
    </citation>
    <scope>NUCLEOTIDE SEQUENCE [LARGE SCALE GENOMIC DNA]</scope>
    <source>
        <strain evidence="2">Foug A</strain>
    </source>
</reference>
<organism evidence="1 2">
    <name type="scientific">Scleroderma citrinum Foug A</name>
    <dbReference type="NCBI Taxonomy" id="1036808"/>
    <lineage>
        <taxon>Eukaryota</taxon>
        <taxon>Fungi</taxon>
        <taxon>Dikarya</taxon>
        <taxon>Basidiomycota</taxon>
        <taxon>Agaricomycotina</taxon>
        <taxon>Agaricomycetes</taxon>
        <taxon>Agaricomycetidae</taxon>
        <taxon>Boletales</taxon>
        <taxon>Sclerodermatineae</taxon>
        <taxon>Sclerodermataceae</taxon>
        <taxon>Scleroderma</taxon>
    </lineage>
</organism>
<accession>A0A0C3DK28</accession>
<dbReference type="AlphaFoldDB" id="A0A0C3DK28"/>
<dbReference type="InParanoid" id="A0A0C3DK28"/>
<dbReference type="Proteomes" id="UP000053989">
    <property type="component" value="Unassembled WGS sequence"/>
</dbReference>
<reference evidence="1 2" key="1">
    <citation type="submission" date="2014-04" db="EMBL/GenBank/DDBJ databases">
        <authorList>
            <consortium name="DOE Joint Genome Institute"/>
            <person name="Kuo A."/>
            <person name="Kohler A."/>
            <person name="Nagy L.G."/>
            <person name="Floudas D."/>
            <person name="Copeland A."/>
            <person name="Barry K.W."/>
            <person name="Cichocki N."/>
            <person name="Veneault-Fourrey C."/>
            <person name="LaButti K."/>
            <person name="Lindquist E.A."/>
            <person name="Lipzen A."/>
            <person name="Lundell T."/>
            <person name="Morin E."/>
            <person name="Murat C."/>
            <person name="Sun H."/>
            <person name="Tunlid A."/>
            <person name="Henrissat B."/>
            <person name="Grigoriev I.V."/>
            <person name="Hibbett D.S."/>
            <person name="Martin F."/>
            <person name="Nordberg H.P."/>
            <person name="Cantor M.N."/>
            <person name="Hua S.X."/>
        </authorList>
    </citation>
    <scope>NUCLEOTIDE SEQUENCE [LARGE SCALE GENOMIC DNA]</scope>
    <source>
        <strain evidence="1 2">Foug A</strain>
    </source>
</reference>
<feature type="non-terminal residue" evidence="1">
    <location>
        <position position="126"/>
    </location>
</feature>
<dbReference type="OrthoDB" id="2795309at2759"/>
<evidence type="ECO:0000313" key="1">
    <source>
        <dbReference type="EMBL" id="KIM56664.1"/>
    </source>
</evidence>
<evidence type="ECO:0000313" key="2">
    <source>
        <dbReference type="Proteomes" id="UP000053989"/>
    </source>
</evidence>
<gene>
    <name evidence="1" type="ORF">SCLCIDRAFT_59779</name>
</gene>
<name>A0A0C3DK28_9AGAM</name>
<sequence length="126" mass="14266">WLTRPDKLCEKSHSSVVLTTSSQEDVKLLIHHVWRVVMYGRLASFSHYQDTKPLKQCTTCWAYGHLKCHKEPKCRICAGSHAEDDHTCLECPASEDNCRTCNHLPNKCANCTGSHPADDTKCPTRI</sequence>